<dbReference type="SUPFAM" id="SSF56112">
    <property type="entry name" value="Protein kinase-like (PK-like)"/>
    <property type="match status" value="1"/>
</dbReference>
<dbReference type="InterPro" id="IPR036770">
    <property type="entry name" value="Ankyrin_rpt-contain_sf"/>
</dbReference>
<dbReference type="PROSITE" id="PS50011">
    <property type="entry name" value="PROTEIN_KINASE_DOM"/>
    <property type="match status" value="1"/>
</dbReference>
<keyword evidence="2 3" id="KW-0040">ANK repeat</keyword>
<sequence length="786" mass="87428">MEGTGPSGPQNFMRELWTNIQARMHKKGDSSATFIPRDAIDDIWTNDRLELFIQHTKPGFDSSRIPTIKASHLKTISTLISIGWDEWTRFSHIFIHTEGRTDQDIPRYDLAALRDTNFLGEEWAFKFLFERVIFWPIDIEEGENNVKPKDWRLPFLEARSEDLGRGAYGSVTKEVIPAVHYRPSEERSFHRGPAGGEVPVACKRFSNSSEFKYETKNLQTLKKSLIKHDRIVSSLATIEVGNDFYILYPLAMMDLERFLEGGLNNGAGFTVPEILREASNLASALAFLHDGLEIDSRPVCCHMDLKPANILVYPNPKAPAVGNWQITDFGISMMTQTQGGLMVPTNPDGSAYTIQRSPLVRGEMPYHPPEVLYGQFGRRSDVWSLGCILVRIIAFALNGASGLRELDLKRRKDTDGITDYPDDHFHRTSPELSSHVLNPHIKSWLDGLPHAGYNLHSDLLNGLCDLLSLTLRIEKASRPCASEVKDILRHLALVAEGSIQGYHVRKESLSSVNTIRTSEGDLTSLDSKATAITPSDCTSAPTPPADARLIDAVTNSLTQDLELLLSEKPTPDLDRQSSDKKTPLYLAVERGSLDMVQTLLEAGAAVDAPSADKLTALMKAARDGNIDIVSKLLLSGADATATSADGLTSLHYATYCRAEGAILINCFKERVPELELDLPNCHTKETPLLTLLKNYEGGILWRDKFLALLDGGANMNCADHRGVTPFSFAVSRDFYQVVRVLLSTKTVPKTIPPKSKLSQKMIKVFREANVALPARPSSDFFRFLRR</sequence>
<dbReference type="CDD" id="cd00180">
    <property type="entry name" value="PKc"/>
    <property type="match status" value="1"/>
</dbReference>
<dbReference type="PANTHER" id="PTHR24198:SF165">
    <property type="entry name" value="ANKYRIN REPEAT-CONTAINING PROTEIN-RELATED"/>
    <property type="match status" value="1"/>
</dbReference>
<dbReference type="PROSITE" id="PS50297">
    <property type="entry name" value="ANK_REP_REGION"/>
    <property type="match status" value="2"/>
</dbReference>
<proteinExistence type="predicted"/>
<dbReference type="SMART" id="SM00248">
    <property type="entry name" value="ANK"/>
    <property type="match status" value="4"/>
</dbReference>
<dbReference type="EMBL" id="KZ559141">
    <property type="protein sequence ID" value="PLB37652.1"/>
    <property type="molecule type" value="Genomic_DNA"/>
</dbReference>
<dbReference type="SUPFAM" id="SSF48403">
    <property type="entry name" value="Ankyrin repeat"/>
    <property type="match status" value="1"/>
</dbReference>
<keyword evidence="6" id="KW-1185">Reference proteome</keyword>
<dbReference type="OrthoDB" id="5986190at2759"/>
<dbReference type="InterPro" id="IPR008271">
    <property type="entry name" value="Ser/Thr_kinase_AS"/>
</dbReference>
<dbReference type="GO" id="GO:0004672">
    <property type="term" value="F:protein kinase activity"/>
    <property type="evidence" value="ECO:0007669"/>
    <property type="project" value="InterPro"/>
</dbReference>
<feature type="domain" description="Protein kinase" evidence="4">
    <location>
        <begin position="157"/>
        <end position="493"/>
    </location>
</feature>
<dbReference type="InterPro" id="IPR000719">
    <property type="entry name" value="Prot_kinase_dom"/>
</dbReference>
<evidence type="ECO:0000256" key="1">
    <source>
        <dbReference type="ARBA" id="ARBA00022737"/>
    </source>
</evidence>
<keyword evidence="5" id="KW-0808">Transferase</keyword>
<dbReference type="Pfam" id="PF00069">
    <property type="entry name" value="Pkinase"/>
    <property type="match status" value="1"/>
</dbReference>
<dbReference type="STRING" id="41067.A0A2I2FAJ7"/>
<evidence type="ECO:0000259" key="4">
    <source>
        <dbReference type="PROSITE" id="PS50011"/>
    </source>
</evidence>
<evidence type="ECO:0000313" key="6">
    <source>
        <dbReference type="Proteomes" id="UP000234585"/>
    </source>
</evidence>
<organism evidence="5 6">
    <name type="scientific">Aspergillus candidus</name>
    <dbReference type="NCBI Taxonomy" id="41067"/>
    <lineage>
        <taxon>Eukaryota</taxon>
        <taxon>Fungi</taxon>
        <taxon>Dikarya</taxon>
        <taxon>Ascomycota</taxon>
        <taxon>Pezizomycotina</taxon>
        <taxon>Eurotiomycetes</taxon>
        <taxon>Eurotiomycetidae</taxon>
        <taxon>Eurotiales</taxon>
        <taxon>Aspergillaceae</taxon>
        <taxon>Aspergillus</taxon>
        <taxon>Aspergillus subgen. Circumdati</taxon>
    </lineage>
</organism>
<feature type="repeat" description="ANK" evidence="3">
    <location>
        <begin position="612"/>
        <end position="644"/>
    </location>
</feature>
<dbReference type="SMART" id="SM00220">
    <property type="entry name" value="S_TKc"/>
    <property type="match status" value="1"/>
</dbReference>
<name>A0A2I2FAJ7_ASPCN</name>
<keyword evidence="1" id="KW-0677">Repeat</keyword>
<reference evidence="5 6" key="1">
    <citation type="submission" date="2017-12" db="EMBL/GenBank/DDBJ databases">
        <authorList>
            <consortium name="DOE Joint Genome Institute"/>
            <person name="Haridas S."/>
            <person name="Kjaerbolling I."/>
            <person name="Vesth T.C."/>
            <person name="Frisvad J.C."/>
            <person name="Nybo J.L."/>
            <person name="Theobald S."/>
            <person name="Kuo A."/>
            <person name="Bowyer P."/>
            <person name="Matsuda Y."/>
            <person name="Mondo S."/>
            <person name="Lyhne E.K."/>
            <person name="Kogle M.E."/>
            <person name="Clum A."/>
            <person name="Lipzen A."/>
            <person name="Salamov A."/>
            <person name="Ngan C.Y."/>
            <person name="Daum C."/>
            <person name="Chiniquy J."/>
            <person name="Barry K."/>
            <person name="LaButti K."/>
            <person name="Simmons B.A."/>
            <person name="Magnuson J.K."/>
            <person name="Mortensen U.H."/>
            <person name="Larsen T.O."/>
            <person name="Grigoriev I.V."/>
            <person name="Baker S.E."/>
            <person name="Andersen M.R."/>
            <person name="Nordberg H.P."/>
            <person name="Cantor M.N."/>
            <person name="Hua S.X."/>
        </authorList>
    </citation>
    <scope>NUCLEOTIDE SEQUENCE [LARGE SCALE GENOMIC DNA]</scope>
    <source>
        <strain evidence="5 6">CBS 102.13</strain>
    </source>
</reference>
<dbReference type="RefSeq" id="XP_024671664.1">
    <property type="nucleotide sequence ID" value="XM_024812796.1"/>
</dbReference>
<accession>A0A2I2FAJ7</accession>
<dbReference type="AlphaFoldDB" id="A0A2I2FAJ7"/>
<dbReference type="PROSITE" id="PS50088">
    <property type="entry name" value="ANK_REPEAT"/>
    <property type="match status" value="2"/>
</dbReference>
<keyword evidence="5" id="KW-0418">Kinase</keyword>
<evidence type="ECO:0000256" key="2">
    <source>
        <dbReference type="ARBA" id="ARBA00023043"/>
    </source>
</evidence>
<protein>
    <submittedName>
        <fullName evidence="5">Protein kinase-like protein</fullName>
    </submittedName>
</protein>
<dbReference type="Pfam" id="PF12796">
    <property type="entry name" value="Ank_2"/>
    <property type="match status" value="1"/>
</dbReference>
<dbReference type="Proteomes" id="UP000234585">
    <property type="component" value="Unassembled WGS sequence"/>
</dbReference>
<evidence type="ECO:0000313" key="5">
    <source>
        <dbReference type="EMBL" id="PLB37652.1"/>
    </source>
</evidence>
<dbReference type="InterPro" id="IPR011009">
    <property type="entry name" value="Kinase-like_dom_sf"/>
</dbReference>
<dbReference type="Gene3D" id="1.25.40.20">
    <property type="entry name" value="Ankyrin repeat-containing domain"/>
    <property type="match status" value="1"/>
</dbReference>
<dbReference type="PANTHER" id="PTHR24198">
    <property type="entry name" value="ANKYRIN REPEAT AND PROTEIN KINASE DOMAIN-CONTAINING PROTEIN"/>
    <property type="match status" value="1"/>
</dbReference>
<dbReference type="GO" id="GO:0005524">
    <property type="term" value="F:ATP binding"/>
    <property type="evidence" value="ECO:0007669"/>
    <property type="project" value="InterPro"/>
</dbReference>
<dbReference type="PROSITE" id="PS00108">
    <property type="entry name" value="PROTEIN_KINASE_ST"/>
    <property type="match status" value="1"/>
</dbReference>
<dbReference type="InterPro" id="IPR002110">
    <property type="entry name" value="Ankyrin_rpt"/>
</dbReference>
<evidence type="ECO:0000256" key="3">
    <source>
        <dbReference type="PROSITE-ProRule" id="PRU00023"/>
    </source>
</evidence>
<feature type="repeat" description="ANK" evidence="3">
    <location>
        <begin position="579"/>
        <end position="611"/>
    </location>
</feature>
<dbReference type="Gene3D" id="1.10.510.10">
    <property type="entry name" value="Transferase(Phosphotransferase) domain 1"/>
    <property type="match status" value="1"/>
</dbReference>
<dbReference type="GeneID" id="36519956"/>
<gene>
    <name evidence="5" type="ORF">BDW47DRAFT_106569</name>
</gene>